<dbReference type="Proteomes" id="UP000593567">
    <property type="component" value="Unassembled WGS sequence"/>
</dbReference>
<keyword evidence="7" id="KW-1133">Transmembrane helix</keyword>
<comment type="similarity">
    <text evidence="2 10">Belongs to the glycosyltransferase 31 family.</text>
</comment>
<evidence type="ECO:0000256" key="4">
    <source>
        <dbReference type="ARBA" id="ARBA00022679"/>
    </source>
</evidence>
<keyword evidence="4" id="KW-0808">Transferase</keyword>
<evidence type="ECO:0000256" key="6">
    <source>
        <dbReference type="ARBA" id="ARBA00022968"/>
    </source>
</evidence>
<comment type="subcellular location">
    <subcellularLocation>
        <location evidence="1 10">Golgi apparatus membrane</location>
        <topology evidence="1 10">Single-pass type II membrane protein</topology>
    </subcellularLocation>
</comment>
<evidence type="ECO:0000256" key="7">
    <source>
        <dbReference type="ARBA" id="ARBA00022989"/>
    </source>
</evidence>
<evidence type="ECO:0000256" key="9">
    <source>
        <dbReference type="ARBA" id="ARBA00023136"/>
    </source>
</evidence>
<keyword evidence="5" id="KW-0812">Transmembrane</keyword>
<reference evidence="12" key="1">
    <citation type="submission" date="2020-06" db="EMBL/GenBank/DDBJ databases">
        <title>Draft genome of Bugula neritina, a colonial animal packing powerful symbionts and potential medicines.</title>
        <authorList>
            <person name="Rayko M."/>
        </authorList>
    </citation>
    <scope>NUCLEOTIDE SEQUENCE [LARGE SCALE GENOMIC DNA]</scope>
    <source>
        <strain evidence="12">Kwan_BN1</strain>
    </source>
</reference>
<dbReference type="OrthoDB" id="115198at2759"/>
<evidence type="ECO:0000256" key="10">
    <source>
        <dbReference type="RuleBase" id="RU363063"/>
    </source>
</evidence>
<evidence type="ECO:0000256" key="8">
    <source>
        <dbReference type="ARBA" id="ARBA00023034"/>
    </source>
</evidence>
<dbReference type="AlphaFoldDB" id="A0A7J7K7I7"/>
<dbReference type="GO" id="GO:0000139">
    <property type="term" value="C:Golgi membrane"/>
    <property type="evidence" value="ECO:0007669"/>
    <property type="project" value="UniProtKB-SubCell"/>
</dbReference>
<accession>A0A7J7K7I7</accession>
<evidence type="ECO:0000256" key="11">
    <source>
        <dbReference type="SAM" id="SignalP"/>
    </source>
</evidence>
<sequence>MLLFRYILFLYTTTIYAEVHIKQQNNVQKILHETLKKERTSPPSIKIPYKKEYGDVTVNPHNFTFISQPEPCEGNETILVTAHSATQNFQRRSALRNTWANPIILEKYLPKGHQSKLIFILGLPSNSSEQTLINYEQEMYGDLVQVNFMDHYRNNTYKAIYNMKWISSYKGCPKAKLVVKVDDDVIFNLQAFSSFFKNFTDTLGDSFKLSSYFIAGNIGESGRPQRDPASKWYLSRKDYKYDTFPMWLQGLTYFLSPRLAKEIYNLSFTTPYIFTDDVYVGIVAGRVDEIRKYPFNQFYSNSFSRLAKQSKYWNKKPYVFYHSHSIEDFFRLWCLSCNPATCDWCSQAKV</sequence>
<dbReference type="InterPro" id="IPR002659">
    <property type="entry name" value="Glyco_trans_31"/>
</dbReference>
<gene>
    <name evidence="12" type="ORF">EB796_007795</name>
</gene>
<evidence type="ECO:0000313" key="13">
    <source>
        <dbReference type="Proteomes" id="UP000593567"/>
    </source>
</evidence>
<evidence type="ECO:0000256" key="5">
    <source>
        <dbReference type="ARBA" id="ARBA00022692"/>
    </source>
</evidence>
<protein>
    <recommendedName>
        <fullName evidence="10">Hexosyltransferase</fullName>
        <ecNumber evidence="10">2.4.1.-</ecNumber>
    </recommendedName>
</protein>
<dbReference type="Pfam" id="PF01762">
    <property type="entry name" value="Galactosyl_T"/>
    <property type="match status" value="1"/>
</dbReference>
<proteinExistence type="inferred from homology"/>
<dbReference type="GO" id="GO:0006493">
    <property type="term" value="P:protein O-linked glycosylation"/>
    <property type="evidence" value="ECO:0007669"/>
    <property type="project" value="TreeGrafter"/>
</dbReference>
<dbReference type="EC" id="2.4.1.-" evidence="10"/>
<dbReference type="EMBL" id="VXIV02001209">
    <property type="protein sequence ID" value="KAF6033891.1"/>
    <property type="molecule type" value="Genomic_DNA"/>
</dbReference>
<organism evidence="12 13">
    <name type="scientific">Bugula neritina</name>
    <name type="common">Brown bryozoan</name>
    <name type="synonym">Sertularia neritina</name>
    <dbReference type="NCBI Taxonomy" id="10212"/>
    <lineage>
        <taxon>Eukaryota</taxon>
        <taxon>Metazoa</taxon>
        <taxon>Spiralia</taxon>
        <taxon>Lophotrochozoa</taxon>
        <taxon>Bryozoa</taxon>
        <taxon>Gymnolaemata</taxon>
        <taxon>Cheilostomatida</taxon>
        <taxon>Flustrina</taxon>
        <taxon>Buguloidea</taxon>
        <taxon>Bugulidae</taxon>
        <taxon>Bugula</taxon>
    </lineage>
</organism>
<evidence type="ECO:0000313" key="12">
    <source>
        <dbReference type="EMBL" id="KAF6033891.1"/>
    </source>
</evidence>
<dbReference type="PANTHER" id="PTHR11214">
    <property type="entry name" value="BETA-1,3-N-ACETYLGLUCOSAMINYLTRANSFERASE"/>
    <property type="match status" value="1"/>
</dbReference>
<dbReference type="Gene3D" id="3.90.550.50">
    <property type="match status" value="1"/>
</dbReference>
<feature type="signal peptide" evidence="11">
    <location>
        <begin position="1"/>
        <end position="17"/>
    </location>
</feature>
<evidence type="ECO:0000256" key="2">
    <source>
        <dbReference type="ARBA" id="ARBA00008661"/>
    </source>
</evidence>
<comment type="caution">
    <text evidence="12">The sequence shown here is derived from an EMBL/GenBank/DDBJ whole genome shotgun (WGS) entry which is preliminary data.</text>
</comment>
<dbReference type="GO" id="GO:0016758">
    <property type="term" value="F:hexosyltransferase activity"/>
    <property type="evidence" value="ECO:0007669"/>
    <property type="project" value="InterPro"/>
</dbReference>
<keyword evidence="9" id="KW-0472">Membrane</keyword>
<dbReference type="PANTHER" id="PTHR11214:SF364">
    <property type="entry name" value="HEXOSYLTRANSFERASE"/>
    <property type="match status" value="1"/>
</dbReference>
<keyword evidence="6" id="KW-0735">Signal-anchor</keyword>
<evidence type="ECO:0000256" key="1">
    <source>
        <dbReference type="ARBA" id="ARBA00004323"/>
    </source>
</evidence>
<name>A0A7J7K7I7_BUGNE</name>
<keyword evidence="8 10" id="KW-0333">Golgi apparatus</keyword>
<keyword evidence="3 10" id="KW-0328">Glycosyltransferase</keyword>
<keyword evidence="11" id="KW-0732">Signal</keyword>
<evidence type="ECO:0000256" key="3">
    <source>
        <dbReference type="ARBA" id="ARBA00022676"/>
    </source>
</evidence>
<keyword evidence="13" id="KW-1185">Reference proteome</keyword>
<feature type="chain" id="PRO_5029800816" description="Hexosyltransferase" evidence="11">
    <location>
        <begin position="18"/>
        <end position="350"/>
    </location>
</feature>